<keyword evidence="1" id="KW-0238">DNA-binding</keyword>
<dbReference type="InterPro" id="IPR016032">
    <property type="entry name" value="Sig_transdc_resp-reg_C-effctor"/>
</dbReference>
<dbReference type="EMBL" id="JAGSOV010000061">
    <property type="protein sequence ID" value="MCO1659043.1"/>
    <property type="molecule type" value="Genomic_DNA"/>
</dbReference>
<dbReference type="SUPFAM" id="SSF46894">
    <property type="entry name" value="C-terminal effector domain of the bipartite response regulators"/>
    <property type="match status" value="1"/>
</dbReference>
<dbReference type="PROSITE" id="PS00622">
    <property type="entry name" value="HTH_LUXR_1"/>
    <property type="match status" value="1"/>
</dbReference>
<organism evidence="5 6">
    <name type="scientific">Pseudonocardia humida</name>
    <dbReference type="NCBI Taxonomy" id="2800819"/>
    <lineage>
        <taxon>Bacteria</taxon>
        <taxon>Bacillati</taxon>
        <taxon>Actinomycetota</taxon>
        <taxon>Actinomycetes</taxon>
        <taxon>Pseudonocardiales</taxon>
        <taxon>Pseudonocardiaceae</taxon>
        <taxon>Pseudonocardia</taxon>
    </lineage>
</organism>
<dbReference type="PANTHER" id="PTHR43214">
    <property type="entry name" value="TWO-COMPONENT RESPONSE REGULATOR"/>
    <property type="match status" value="1"/>
</dbReference>
<evidence type="ECO:0000256" key="1">
    <source>
        <dbReference type="ARBA" id="ARBA00023125"/>
    </source>
</evidence>
<proteinExistence type="predicted"/>
<evidence type="ECO:0000313" key="6">
    <source>
        <dbReference type="Proteomes" id="UP001165283"/>
    </source>
</evidence>
<dbReference type="InterPro" id="IPR039420">
    <property type="entry name" value="WalR-like"/>
</dbReference>
<evidence type="ECO:0000259" key="4">
    <source>
        <dbReference type="PROSITE" id="PS50110"/>
    </source>
</evidence>
<accession>A0ABT1A813</accession>
<feature type="modified residue" description="4-aspartylphosphate" evidence="2">
    <location>
        <position position="57"/>
    </location>
</feature>
<dbReference type="InterPro" id="IPR011006">
    <property type="entry name" value="CheY-like_superfamily"/>
</dbReference>
<dbReference type="InterPro" id="IPR000792">
    <property type="entry name" value="Tscrpt_reg_LuxR_C"/>
</dbReference>
<dbReference type="SUPFAM" id="SSF52172">
    <property type="entry name" value="CheY-like"/>
    <property type="match status" value="1"/>
</dbReference>
<dbReference type="SMART" id="SM00421">
    <property type="entry name" value="HTH_LUXR"/>
    <property type="match status" value="1"/>
</dbReference>
<sequence length="204" mass="21689">MTDPVRVLIAEDMHMIRGALVALLALEPGIEVVAELERGDEIVDAALRTRPDVAVIDIELPGCDGITAAAQLHDRLPSCRVLVLTGLSQPGHLLRALQSHVRGFVLKDAPADALAAGIRRVAAGQRVIDPELVAAAIETGTTPLTGRETDVLRAAQDGASTEQIATRLCLSTATVRNYLSNAITKVGARNRIDAIRIAREAGWM</sequence>
<dbReference type="SMART" id="SM00448">
    <property type="entry name" value="REC"/>
    <property type="match status" value="1"/>
</dbReference>
<keyword evidence="6" id="KW-1185">Reference proteome</keyword>
<dbReference type="Gene3D" id="3.40.50.2300">
    <property type="match status" value="1"/>
</dbReference>
<gene>
    <name evidence="5" type="ORF">KDL28_28635</name>
</gene>
<keyword evidence="2" id="KW-0597">Phosphoprotein</keyword>
<reference evidence="5" key="1">
    <citation type="submission" date="2021-04" db="EMBL/GenBank/DDBJ databases">
        <title>Pseudonocardia sp. nov., isolated from sandy soil of mangrove forest.</title>
        <authorList>
            <person name="Zan Z."/>
            <person name="Huang R."/>
            <person name="Liu W."/>
        </authorList>
    </citation>
    <scope>NUCLEOTIDE SEQUENCE</scope>
    <source>
        <strain evidence="5">S2-4</strain>
    </source>
</reference>
<evidence type="ECO:0000313" key="5">
    <source>
        <dbReference type="EMBL" id="MCO1659043.1"/>
    </source>
</evidence>
<dbReference type="InterPro" id="IPR001789">
    <property type="entry name" value="Sig_transdc_resp-reg_receiver"/>
</dbReference>
<dbReference type="RefSeq" id="WP_308216076.1">
    <property type="nucleotide sequence ID" value="NZ_JAGSOV010000061.1"/>
</dbReference>
<name>A0ABT1A813_9PSEU</name>
<dbReference type="CDD" id="cd06170">
    <property type="entry name" value="LuxR_C_like"/>
    <property type="match status" value="1"/>
</dbReference>
<dbReference type="PROSITE" id="PS50043">
    <property type="entry name" value="HTH_LUXR_2"/>
    <property type="match status" value="1"/>
</dbReference>
<protein>
    <submittedName>
        <fullName evidence="5">Response regulator transcription factor</fullName>
    </submittedName>
</protein>
<evidence type="ECO:0000256" key="2">
    <source>
        <dbReference type="PROSITE-ProRule" id="PRU00169"/>
    </source>
</evidence>
<dbReference type="PRINTS" id="PR00038">
    <property type="entry name" value="HTHLUXR"/>
</dbReference>
<dbReference type="Pfam" id="PF00072">
    <property type="entry name" value="Response_reg"/>
    <property type="match status" value="1"/>
</dbReference>
<comment type="caution">
    <text evidence="5">The sequence shown here is derived from an EMBL/GenBank/DDBJ whole genome shotgun (WGS) entry which is preliminary data.</text>
</comment>
<evidence type="ECO:0000259" key="3">
    <source>
        <dbReference type="PROSITE" id="PS50043"/>
    </source>
</evidence>
<feature type="domain" description="Response regulatory" evidence="4">
    <location>
        <begin position="6"/>
        <end position="122"/>
    </location>
</feature>
<dbReference type="PANTHER" id="PTHR43214:SF42">
    <property type="entry name" value="TRANSCRIPTIONAL REGULATORY PROTEIN DESR"/>
    <property type="match status" value="1"/>
</dbReference>
<feature type="domain" description="HTH luxR-type" evidence="3">
    <location>
        <begin position="137"/>
        <end position="202"/>
    </location>
</feature>
<dbReference type="Pfam" id="PF00196">
    <property type="entry name" value="GerE"/>
    <property type="match status" value="1"/>
</dbReference>
<dbReference type="PROSITE" id="PS50110">
    <property type="entry name" value="RESPONSE_REGULATORY"/>
    <property type="match status" value="1"/>
</dbReference>
<dbReference type="Proteomes" id="UP001165283">
    <property type="component" value="Unassembled WGS sequence"/>
</dbReference>